<keyword evidence="1" id="KW-0732">Signal</keyword>
<feature type="chain" id="PRO_5046073034" evidence="1">
    <location>
        <begin position="21"/>
        <end position="79"/>
    </location>
</feature>
<reference evidence="2" key="1">
    <citation type="submission" date="2021-11" db="EMBL/GenBank/DDBJ databases">
        <title>Description of novel Flavobacterium species.</title>
        <authorList>
            <person name="Saticioglu I.B."/>
            <person name="Ay H."/>
            <person name="Altun S."/>
            <person name="Duman M."/>
        </authorList>
    </citation>
    <scope>NUCLEOTIDE SEQUENCE</scope>
    <source>
        <strain evidence="2">F-65</strain>
    </source>
</reference>
<evidence type="ECO:0000313" key="2">
    <source>
        <dbReference type="EMBL" id="MCC9071950.1"/>
    </source>
</evidence>
<name>A0ABS8MT35_9FLAO</name>
<comment type="caution">
    <text evidence="2">The sequence shown here is derived from an EMBL/GenBank/DDBJ whole genome shotgun (WGS) entry which is preliminary data.</text>
</comment>
<dbReference type="EMBL" id="JAJJMO010000001">
    <property type="protein sequence ID" value="MCC9071950.1"/>
    <property type="molecule type" value="Genomic_DNA"/>
</dbReference>
<sequence length="79" mass="8924">MEKRFLTSAVILTFSGLAMANNQNSKLIVLNKKELISTDKTTSSKEDEIWFCYLASTETSDPDMAGNTTTTEIHHCTWY</sequence>
<protein>
    <submittedName>
        <fullName evidence="2">Uncharacterized protein</fullName>
    </submittedName>
</protein>
<proteinExistence type="predicted"/>
<evidence type="ECO:0000313" key="3">
    <source>
        <dbReference type="Proteomes" id="UP001430919"/>
    </source>
</evidence>
<dbReference type="RefSeq" id="WP_229988679.1">
    <property type="nucleotide sequence ID" value="NZ_JAJJMO010000001.1"/>
</dbReference>
<organism evidence="2 3">
    <name type="scientific">Flavobacterium pisciphilum</name>
    <dbReference type="NCBI Taxonomy" id="2893755"/>
    <lineage>
        <taxon>Bacteria</taxon>
        <taxon>Pseudomonadati</taxon>
        <taxon>Bacteroidota</taxon>
        <taxon>Flavobacteriia</taxon>
        <taxon>Flavobacteriales</taxon>
        <taxon>Flavobacteriaceae</taxon>
        <taxon>Flavobacterium</taxon>
    </lineage>
</organism>
<accession>A0ABS8MT35</accession>
<gene>
    <name evidence="2" type="ORF">LNQ49_10190</name>
</gene>
<keyword evidence="3" id="KW-1185">Reference proteome</keyword>
<evidence type="ECO:0000256" key="1">
    <source>
        <dbReference type="SAM" id="SignalP"/>
    </source>
</evidence>
<dbReference type="Proteomes" id="UP001430919">
    <property type="component" value="Unassembled WGS sequence"/>
</dbReference>
<feature type="signal peptide" evidence="1">
    <location>
        <begin position="1"/>
        <end position="20"/>
    </location>
</feature>